<dbReference type="SMART" id="SM00267">
    <property type="entry name" value="GGDEF"/>
    <property type="match status" value="1"/>
</dbReference>
<feature type="transmembrane region" description="Helical" evidence="1">
    <location>
        <begin position="46"/>
        <end position="65"/>
    </location>
</feature>
<dbReference type="KEGG" id="fpn:ABE65_007120"/>
<gene>
    <name evidence="3" type="ORF">ABE65_007120</name>
</gene>
<dbReference type="SUPFAM" id="SSF55073">
    <property type="entry name" value="Nucleotide cyclase"/>
    <property type="match status" value="1"/>
</dbReference>
<feature type="domain" description="GGDEF" evidence="2">
    <location>
        <begin position="215"/>
        <end position="348"/>
    </location>
</feature>
<proteinExistence type="predicted"/>
<dbReference type="GO" id="GO:0052621">
    <property type="term" value="F:diguanylate cyclase activity"/>
    <property type="evidence" value="ECO:0007669"/>
    <property type="project" value="TreeGrafter"/>
</dbReference>
<dbReference type="PANTHER" id="PTHR45138:SF9">
    <property type="entry name" value="DIGUANYLATE CYCLASE DGCM-RELATED"/>
    <property type="match status" value="1"/>
</dbReference>
<sequence length="357" mass="41324">MKDSFTITEHRSETISSLLRWFFLVLCLPVFYYQPISSVLKYETDTFPILFLIGIVYMTSTQIVLHRMPETSLYYRVFTRGGIIFDCLAYAWLMQLTGGADSPFVSVGYLIVIHAALYWRLRGALIVGTASFIILTYFFIRDSGYMNTLSSFEFLMKSIFLWLIAFYGGVIASKERQYYFEKNMYQLQSEQDYLTGLLNHRKFQEDVLERTKQDKPFTLVLCDIDRFKKFNDLHGHLIGDEVLKLVGATFKRFISLKEGESYRYGGEEFAWILHTTCTKEVKSTIKKINKHLETYPYMSGDGALPVTLSYGIASYIQGEEPSQIIQRADVLLYEAKAAGRNACKLDMVREQENQLTM</sequence>
<keyword evidence="1" id="KW-1133">Transmembrane helix</keyword>
<feature type="transmembrane region" description="Helical" evidence="1">
    <location>
        <begin position="152"/>
        <end position="172"/>
    </location>
</feature>
<keyword evidence="1" id="KW-0812">Transmembrane</keyword>
<dbReference type="Proteomes" id="UP000076623">
    <property type="component" value="Chromosome"/>
</dbReference>
<evidence type="ECO:0000313" key="3">
    <source>
        <dbReference type="EMBL" id="ANC76581.1"/>
    </source>
</evidence>
<feature type="transmembrane region" description="Helical" evidence="1">
    <location>
        <begin position="21"/>
        <end position="40"/>
    </location>
</feature>
<dbReference type="AlphaFoldDB" id="A0A160IKQ9"/>
<dbReference type="STRING" id="1221500.ABE65_007120"/>
<feature type="transmembrane region" description="Helical" evidence="1">
    <location>
        <begin position="77"/>
        <end position="96"/>
    </location>
</feature>
<name>A0A160IKQ9_9BACL</name>
<dbReference type="PANTHER" id="PTHR45138">
    <property type="entry name" value="REGULATORY COMPONENTS OF SENSORY TRANSDUCTION SYSTEM"/>
    <property type="match status" value="1"/>
</dbReference>
<accession>A0A160IKQ9</accession>
<dbReference type="InterPro" id="IPR029787">
    <property type="entry name" value="Nucleotide_cyclase"/>
</dbReference>
<feature type="transmembrane region" description="Helical" evidence="1">
    <location>
        <begin position="102"/>
        <end position="119"/>
    </location>
</feature>
<organism evidence="3 4">
    <name type="scientific">Fictibacillus phosphorivorans</name>
    <dbReference type="NCBI Taxonomy" id="1221500"/>
    <lineage>
        <taxon>Bacteria</taxon>
        <taxon>Bacillati</taxon>
        <taxon>Bacillota</taxon>
        <taxon>Bacilli</taxon>
        <taxon>Bacillales</taxon>
        <taxon>Fictibacillaceae</taxon>
        <taxon>Fictibacillus</taxon>
    </lineage>
</organism>
<keyword evidence="4" id="KW-1185">Reference proteome</keyword>
<dbReference type="PROSITE" id="PS50887">
    <property type="entry name" value="GGDEF"/>
    <property type="match status" value="1"/>
</dbReference>
<keyword evidence="1" id="KW-0472">Membrane</keyword>
<dbReference type="EMBL" id="CP015378">
    <property type="protein sequence ID" value="ANC76581.1"/>
    <property type="molecule type" value="Genomic_DNA"/>
</dbReference>
<evidence type="ECO:0000259" key="2">
    <source>
        <dbReference type="PROSITE" id="PS50887"/>
    </source>
</evidence>
<dbReference type="CDD" id="cd01949">
    <property type="entry name" value="GGDEF"/>
    <property type="match status" value="1"/>
</dbReference>
<dbReference type="InterPro" id="IPR050469">
    <property type="entry name" value="Diguanylate_Cyclase"/>
</dbReference>
<dbReference type="RefSeq" id="WP_066392914.1">
    <property type="nucleotide sequence ID" value="NZ_CP015378.1"/>
</dbReference>
<dbReference type="InterPro" id="IPR043128">
    <property type="entry name" value="Rev_trsase/Diguanyl_cyclase"/>
</dbReference>
<feature type="transmembrane region" description="Helical" evidence="1">
    <location>
        <begin position="124"/>
        <end position="140"/>
    </location>
</feature>
<dbReference type="InterPro" id="IPR000160">
    <property type="entry name" value="GGDEF_dom"/>
</dbReference>
<evidence type="ECO:0000313" key="4">
    <source>
        <dbReference type="Proteomes" id="UP000076623"/>
    </source>
</evidence>
<reference evidence="3 4" key="1">
    <citation type="submission" date="2016-04" db="EMBL/GenBank/DDBJ databases">
        <title>Complete genome sequence of Fictibacillus phosphorivorans G25-29, a strain toxic to nematodes.</title>
        <authorList>
            <person name="Zheng Z."/>
        </authorList>
    </citation>
    <scope>NUCLEOTIDE SEQUENCE [LARGE SCALE GENOMIC DNA]</scope>
    <source>
        <strain evidence="3 4">G25-29</strain>
    </source>
</reference>
<evidence type="ECO:0000256" key="1">
    <source>
        <dbReference type="SAM" id="Phobius"/>
    </source>
</evidence>
<dbReference type="Pfam" id="PF00990">
    <property type="entry name" value="GGDEF"/>
    <property type="match status" value="1"/>
</dbReference>
<dbReference type="NCBIfam" id="TIGR00254">
    <property type="entry name" value="GGDEF"/>
    <property type="match status" value="1"/>
</dbReference>
<dbReference type="Gene3D" id="3.30.70.270">
    <property type="match status" value="1"/>
</dbReference>
<protein>
    <recommendedName>
        <fullName evidence="2">GGDEF domain-containing protein</fullName>
    </recommendedName>
</protein>